<evidence type="ECO:0000259" key="2">
    <source>
        <dbReference type="SMART" id="SM00587"/>
    </source>
</evidence>
<dbReference type="AlphaFoldDB" id="A0A1X1WWM2"/>
<feature type="binding site" evidence="1">
    <location>
        <position position="62"/>
    </location>
    <ligand>
        <name>ATP</name>
        <dbReference type="ChEBI" id="CHEBI:30616"/>
    </ligand>
</feature>
<dbReference type="EMBL" id="LQPC01000019">
    <property type="protein sequence ID" value="ORV90991.1"/>
    <property type="molecule type" value="Genomic_DNA"/>
</dbReference>
<keyword evidence="1" id="KW-0067">ATP-binding</keyword>
<dbReference type="SMART" id="SM00587">
    <property type="entry name" value="CHK"/>
    <property type="match status" value="1"/>
</dbReference>
<organism evidence="3 4">
    <name type="scientific">Mycolicibacterium iranicum</name>
    <name type="common">Mycobacterium iranicum</name>
    <dbReference type="NCBI Taxonomy" id="912594"/>
    <lineage>
        <taxon>Bacteria</taxon>
        <taxon>Bacillati</taxon>
        <taxon>Actinomycetota</taxon>
        <taxon>Actinomycetes</taxon>
        <taxon>Mycobacteriales</taxon>
        <taxon>Mycobacteriaceae</taxon>
        <taxon>Mycolicibacterium</taxon>
    </lineage>
</organism>
<reference evidence="3 4" key="1">
    <citation type="submission" date="2016-01" db="EMBL/GenBank/DDBJ databases">
        <title>The new phylogeny of the genus Mycobacterium.</title>
        <authorList>
            <person name="Tarcisio F."/>
            <person name="Conor M."/>
            <person name="Antonella G."/>
            <person name="Elisabetta G."/>
            <person name="Giulia F.S."/>
            <person name="Sara T."/>
            <person name="Anna F."/>
            <person name="Clotilde B."/>
            <person name="Roberto B."/>
            <person name="Veronica D.S."/>
            <person name="Fabio R."/>
            <person name="Monica P."/>
            <person name="Olivier J."/>
            <person name="Enrico T."/>
            <person name="Nicola S."/>
        </authorList>
    </citation>
    <scope>NUCLEOTIDE SEQUENCE [LARGE SCALE GENOMIC DNA]</scope>
    <source>
        <strain evidence="3 4">DSM 45541</strain>
    </source>
</reference>
<dbReference type="InterPro" id="IPR011009">
    <property type="entry name" value="Kinase-like_dom_sf"/>
</dbReference>
<name>A0A1X1WWM2_MYCIR</name>
<dbReference type="PANTHER" id="PTHR23020">
    <property type="entry name" value="UNCHARACTERIZED NUCLEAR HORMONE RECEPTOR-RELATED"/>
    <property type="match status" value="1"/>
</dbReference>
<dbReference type="Proteomes" id="UP000193622">
    <property type="component" value="Unassembled WGS sequence"/>
</dbReference>
<dbReference type="SUPFAM" id="SSF56112">
    <property type="entry name" value="Protein kinase-like (PK-like)"/>
    <property type="match status" value="1"/>
</dbReference>
<protein>
    <submittedName>
        <fullName evidence="3">Aminoglycoside phosphotransferase</fullName>
    </submittedName>
</protein>
<dbReference type="Pfam" id="PF01636">
    <property type="entry name" value="APH"/>
    <property type="match status" value="1"/>
</dbReference>
<dbReference type="Gene3D" id="3.90.1200.10">
    <property type="match status" value="1"/>
</dbReference>
<dbReference type="RefSeq" id="WP_085172605.1">
    <property type="nucleotide sequence ID" value="NZ_LQPC01000019.1"/>
</dbReference>
<evidence type="ECO:0000313" key="3">
    <source>
        <dbReference type="EMBL" id="ORV90991.1"/>
    </source>
</evidence>
<dbReference type="GO" id="GO:0005524">
    <property type="term" value="F:ATP binding"/>
    <property type="evidence" value="ECO:0007669"/>
    <property type="project" value="UniProtKB-UniRule"/>
</dbReference>
<keyword evidence="1" id="KW-0547">Nucleotide-binding</keyword>
<dbReference type="PANTHER" id="PTHR23020:SF41">
    <property type="entry name" value="AMINOGLYCOSIDE PHOSPHOTRANSFERASE DOMAIN-CONTAINING PROTEIN"/>
    <property type="match status" value="1"/>
</dbReference>
<sequence length="362" mass="39142">MTIPRTPEDITPQWLGATLGVDVSDVEVTSIGTGQTGATYRVSARYPAAAQSSTTPSTFAVKLPAQDDTVRERVALGYLSEVEFYSAVTTEVAIPVPSCYHSEISPDGTDFVLLLADMAPAEQGDQIAGCTSAEAVLAVEALAGLHGPSWGQRRFFDLPSIVMPKPGDEAAAKGMGDVAVMAANITLEKLGGSVSDEDRDTLLTSMSLVTPWLLAEPDRFSLMHGDYRLDNLLYDPDRTRVTVVDWQTMGIGLPARDLTYFTATSLAPEDRAAVERELVERYHAALLTHGVTDYGIETCWQDYRLGVLQAPLITVLGFAFAASTERGDEMVLTMLRRGCRAIRELDAIDLVRSYQASSQPTA</sequence>
<comment type="caution">
    <text evidence="3">The sequence shown here is derived from an EMBL/GenBank/DDBJ whole genome shotgun (WGS) entry which is preliminary data.</text>
</comment>
<feature type="domain" description="CHK kinase-like" evidence="2">
    <location>
        <begin position="113"/>
        <end position="292"/>
    </location>
</feature>
<dbReference type="InterPro" id="IPR015897">
    <property type="entry name" value="CHK_kinase-like"/>
</dbReference>
<dbReference type="InterPro" id="IPR017441">
    <property type="entry name" value="Protein_kinase_ATP_BS"/>
</dbReference>
<accession>A0A1X1WWM2</accession>
<dbReference type="InterPro" id="IPR002575">
    <property type="entry name" value="Aminoglycoside_PTrfase"/>
</dbReference>
<evidence type="ECO:0000313" key="4">
    <source>
        <dbReference type="Proteomes" id="UP000193622"/>
    </source>
</evidence>
<keyword evidence="3" id="KW-0808">Transferase</keyword>
<proteinExistence type="predicted"/>
<evidence type="ECO:0000256" key="1">
    <source>
        <dbReference type="PROSITE-ProRule" id="PRU10141"/>
    </source>
</evidence>
<dbReference type="InterPro" id="IPR052961">
    <property type="entry name" value="Oxido-Kinase-like_Enzymes"/>
</dbReference>
<dbReference type="GO" id="GO:0016740">
    <property type="term" value="F:transferase activity"/>
    <property type="evidence" value="ECO:0007669"/>
    <property type="project" value="UniProtKB-KW"/>
</dbReference>
<dbReference type="PROSITE" id="PS00107">
    <property type="entry name" value="PROTEIN_KINASE_ATP"/>
    <property type="match status" value="1"/>
</dbReference>
<gene>
    <name evidence="3" type="ORF">AWC12_05430</name>
</gene>